<accession>A0ABT9C480</accession>
<comment type="caution">
    <text evidence="1">The sequence shown here is derived from an EMBL/GenBank/DDBJ whole genome shotgun (WGS) entry which is preliminary data.</text>
</comment>
<dbReference type="Proteomes" id="UP001228019">
    <property type="component" value="Unassembled WGS sequence"/>
</dbReference>
<keyword evidence="2" id="KW-1185">Reference proteome</keyword>
<evidence type="ECO:0000313" key="2">
    <source>
        <dbReference type="Proteomes" id="UP001228019"/>
    </source>
</evidence>
<sequence>MTTYAKPTLKDFSANPTSGEVTISLSKTKTLTVKIPNADFEPNSSAQLTLGVGSTPSARVGTFAPLTEFEEATPRKDVTLTLTSADLKAFSGKVVELRYEVSYESWDPDLSEPQMLRIVA</sequence>
<gene>
    <name evidence="1" type="ORF">Q6A48_22240</name>
</gene>
<organism evidence="1 2">
    <name type="scientific">Pseudomonas citrulli</name>
    <dbReference type="NCBI Taxonomy" id="3064347"/>
    <lineage>
        <taxon>Bacteria</taxon>
        <taxon>Pseudomonadati</taxon>
        <taxon>Pseudomonadota</taxon>
        <taxon>Gammaproteobacteria</taxon>
        <taxon>Pseudomonadales</taxon>
        <taxon>Pseudomonadaceae</taxon>
        <taxon>Pseudomonas</taxon>
    </lineage>
</organism>
<dbReference type="EMBL" id="JAUQOP010000045">
    <property type="protein sequence ID" value="MDO7899613.1"/>
    <property type="molecule type" value="Genomic_DNA"/>
</dbReference>
<protein>
    <submittedName>
        <fullName evidence="1">Uncharacterized protein</fullName>
    </submittedName>
</protein>
<name>A0ABT9C480_9PSED</name>
<evidence type="ECO:0000313" key="1">
    <source>
        <dbReference type="EMBL" id="MDO7899613.1"/>
    </source>
</evidence>
<reference evidence="1 2" key="1">
    <citation type="submission" date="2023-07" db="EMBL/GenBank/DDBJ databases">
        <title>Identification of four novel Pseudomonas species associated with bacterial leaf spot of cucurbits.</title>
        <authorList>
            <person name="Fullem K.R."/>
        </authorList>
    </citation>
    <scope>NUCLEOTIDE SEQUENCE [LARGE SCALE GENOMIC DNA]</scope>
    <source>
        <strain evidence="1 2">K18</strain>
    </source>
</reference>
<proteinExistence type="predicted"/>
<dbReference type="RefSeq" id="WP_304556375.1">
    <property type="nucleotide sequence ID" value="NZ_JAUQOP010000045.1"/>
</dbReference>